<evidence type="ECO:0000256" key="6">
    <source>
        <dbReference type="ARBA" id="ARBA00022691"/>
    </source>
</evidence>
<evidence type="ECO:0000256" key="5">
    <source>
        <dbReference type="ARBA" id="ARBA00022679"/>
    </source>
</evidence>
<dbReference type="PANTHER" id="PTHR45790:SF6">
    <property type="entry name" value="UROPORPHYRINOGEN-III C-METHYLTRANSFERASE"/>
    <property type="match status" value="1"/>
</dbReference>
<keyword evidence="11" id="KW-0511">Multifunctional enzyme</keyword>
<dbReference type="PANTHER" id="PTHR45790">
    <property type="entry name" value="SIROHEME SYNTHASE-RELATED"/>
    <property type="match status" value="1"/>
</dbReference>
<dbReference type="Gene3D" id="3.40.50.720">
    <property type="entry name" value="NAD(P)-binding Rossmann-like Domain"/>
    <property type="match status" value="2"/>
</dbReference>
<keyword evidence="9" id="KW-0456">Lyase</keyword>
<evidence type="ECO:0000259" key="17">
    <source>
        <dbReference type="Pfam" id="PF14824"/>
    </source>
</evidence>
<feature type="domain" description="Tetrapyrrole methylase" evidence="15">
    <location>
        <begin position="324"/>
        <end position="530"/>
    </location>
</feature>
<dbReference type="InterPro" id="IPR036291">
    <property type="entry name" value="NAD(P)-bd_dom_sf"/>
</dbReference>
<evidence type="ECO:0000256" key="3">
    <source>
        <dbReference type="ARBA" id="ARBA00022573"/>
    </source>
</evidence>
<keyword evidence="5 13" id="KW-0808">Transferase</keyword>
<dbReference type="InterPro" id="IPR006366">
    <property type="entry name" value="CobA/CysG_C"/>
</dbReference>
<dbReference type="GO" id="GO:0032259">
    <property type="term" value="P:methylation"/>
    <property type="evidence" value="ECO:0007669"/>
    <property type="project" value="UniProtKB-KW"/>
</dbReference>
<proteinExistence type="inferred from homology"/>
<dbReference type="SUPFAM" id="SSF51735">
    <property type="entry name" value="NAD(P)-binding Rossmann-fold domains"/>
    <property type="match status" value="1"/>
</dbReference>
<dbReference type="Gene3D" id="3.30.160.110">
    <property type="entry name" value="Siroheme synthase, domain 2"/>
    <property type="match status" value="1"/>
</dbReference>
<keyword evidence="6" id="KW-0949">S-adenosyl-L-methionine</keyword>
<organism evidence="18 19">
    <name type="scientific">Smittium culicis</name>
    <dbReference type="NCBI Taxonomy" id="133412"/>
    <lineage>
        <taxon>Eukaryota</taxon>
        <taxon>Fungi</taxon>
        <taxon>Fungi incertae sedis</taxon>
        <taxon>Zoopagomycota</taxon>
        <taxon>Kickxellomycotina</taxon>
        <taxon>Harpellomycetes</taxon>
        <taxon>Harpellales</taxon>
        <taxon>Legeriomycetaceae</taxon>
        <taxon>Smittium</taxon>
    </lineage>
</organism>
<dbReference type="NCBIfam" id="TIGR01469">
    <property type="entry name" value="cobA_cysG_Cterm"/>
    <property type="match status" value="1"/>
</dbReference>
<evidence type="ECO:0000256" key="14">
    <source>
        <dbReference type="SAM" id="MobiDB-lite"/>
    </source>
</evidence>
<comment type="similarity">
    <text evidence="13">Belongs to the precorrin methyltransferase family.</text>
</comment>
<evidence type="ECO:0000256" key="7">
    <source>
        <dbReference type="ARBA" id="ARBA00023002"/>
    </source>
</evidence>
<dbReference type="Gene3D" id="3.30.950.10">
    <property type="entry name" value="Methyltransferase, Cobalt-precorrin-4 Transmethylase, Domain 2"/>
    <property type="match status" value="1"/>
</dbReference>
<protein>
    <recommendedName>
        <fullName evidence="2">precorrin-2 dehydrogenase</fullName>
        <ecNumber evidence="2">1.3.1.76</ecNumber>
    </recommendedName>
</protein>
<feature type="region of interest" description="Disordered" evidence="14">
    <location>
        <begin position="243"/>
        <end position="308"/>
    </location>
</feature>
<evidence type="ECO:0000256" key="1">
    <source>
        <dbReference type="ARBA" id="ARBA00005010"/>
    </source>
</evidence>
<dbReference type="Pfam" id="PF14824">
    <property type="entry name" value="Sirohm_synth_M"/>
    <property type="match status" value="1"/>
</dbReference>
<dbReference type="NCBIfam" id="TIGR01470">
    <property type="entry name" value="cysG_Nterm"/>
    <property type="match status" value="1"/>
</dbReference>
<evidence type="ECO:0000256" key="4">
    <source>
        <dbReference type="ARBA" id="ARBA00022603"/>
    </source>
</evidence>
<evidence type="ECO:0000256" key="10">
    <source>
        <dbReference type="ARBA" id="ARBA00023244"/>
    </source>
</evidence>
<dbReference type="Gene3D" id="1.10.3280.10">
    <property type="entry name" value="Siroheme synthase, domain 3"/>
    <property type="match status" value="1"/>
</dbReference>
<evidence type="ECO:0000256" key="12">
    <source>
        <dbReference type="ARBA" id="ARBA00047561"/>
    </source>
</evidence>
<feature type="domain" description="Siroheme biosynthesis protein Met8 C-terminal" evidence="16">
    <location>
        <begin position="161"/>
        <end position="223"/>
    </location>
</feature>
<dbReference type="Pfam" id="PF00590">
    <property type="entry name" value="TP_methylase"/>
    <property type="match status" value="1"/>
</dbReference>
<dbReference type="Proteomes" id="UP000187283">
    <property type="component" value="Unassembled WGS sequence"/>
</dbReference>
<evidence type="ECO:0000313" key="18">
    <source>
        <dbReference type="EMBL" id="OMJ21318.1"/>
    </source>
</evidence>
<comment type="caution">
    <text evidence="18">The sequence shown here is derived from an EMBL/GenBank/DDBJ whole genome shotgun (WGS) entry which is preliminary data.</text>
</comment>
<feature type="compositionally biased region" description="Basic and acidic residues" evidence="14">
    <location>
        <begin position="243"/>
        <end position="269"/>
    </location>
</feature>
<comment type="pathway">
    <text evidence="1">Porphyrin-containing compound metabolism; siroheme biosynthesis; sirohydrochlorin from precorrin-2: step 1/1.</text>
</comment>
<name>A0A1R1Y335_9FUNG</name>
<dbReference type="InterPro" id="IPR006367">
    <property type="entry name" value="Sirohaem_synthase_N"/>
</dbReference>
<dbReference type="InterPro" id="IPR012066">
    <property type="entry name" value="Met1_fungi"/>
</dbReference>
<feature type="compositionally biased region" description="Polar residues" evidence="14">
    <location>
        <begin position="279"/>
        <end position="303"/>
    </location>
</feature>
<dbReference type="GO" id="GO:0016829">
    <property type="term" value="F:lyase activity"/>
    <property type="evidence" value="ECO:0007669"/>
    <property type="project" value="UniProtKB-KW"/>
</dbReference>
<evidence type="ECO:0000256" key="13">
    <source>
        <dbReference type="RuleBase" id="RU003960"/>
    </source>
</evidence>
<dbReference type="InterPro" id="IPR028281">
    <property type="entry name" value="Sirohaem_synthase_central"/>
</dbReference>
<evidence type="ECO:0000313" key="19">
    <source>
        <dbReference type="Proteomes" id="UP000187283"/>
    </source>
</evidence>
<dbReference type="NCBIfam" id="NF004790">
    <property type="entry name" value="PRK06136.1"/>
    <property type="match status" value="1"/>
</dbReference>
<dbReference type="SUPFAM" id="SSF53790">
    <property type="entry name" value="Tetrapyrrole methylase"/>
    <property type="match status" value="1"/>
</dbReference>
<dbReference type="OrthoDB" id="508204at2759"/>
<dbReference type="InterPro" id="IPR003043">
    <property type="entry name" value="Uropor_MeTrfase_CS"/>
</dbReference>
<keyword evidence="3" id="KW-0169">Cobalamin biosynthesis</keyword>
<evidence type="ECO:0000256" key="8">
    <source>
        <dbReference type="ARBA" id="ARBA00023027"/>
    </source>
</evidence>
<dbReference type="CDD" id="cd11642">
    <property type="entry name" value="SUMT"/>
    <property type="match status" value="1"/>
</dbReference>
<keyword evidence="10" id="KW-0627">Porphyrin biosynthesis</keyword>
<gene>
    <name evidence="18" type="ORF">AYI70_g3557</name>
</gene>
<dbReference type="InterPro" id="IPR000878">
    <property type="entry name" value="4pyrrol_Mease"/>
</dbReference>
<evidence type="ECO:0000256" key="9">
    <source>
        <dbReference type="ARBA" id="ARBA00023239"/>
    </source>
</evidence>
<dbReference type="UniPathway" id="UPA00262">
    <property type="reaction ID" value="UER00222"/>
</dbReference>
<comment type="catalytic activity">
    <reaction evidence="12">
        <text>precorrin-2 + NAD(+) = sirohydrochlorin + NADH + 2 H(+)</text>
        <dbReference type="Rhea" id="RHEA:15613"/>
        <dbReference type="ChEBI" id="CHEBI:15378"/>
        <dbReference type="ChEBI" id="CHEBI:57540"/>
        <dbReference type="ChEBI" id="CHEBI:57945"/>
        <dbReference type="ChEBI" id="CHEBI:58351"/>
        <dbReference type="ChEBI" id="CHEBI:58827"/>
        <dbReference type="EC" id="1.3.1.76"/>
    </reaction>
</comment>
<dbReference type="GO" id="GO:0004851">
    <property type="term" value="F:uroporphyrin-III C-methyltransferase activity"/>
    <property type="evidence" value="ECO:0007669"/>
    <property type="project" value="InterPro"/>
</dbReference>
<dbReference type="STRING" id="133412.A0A1R1Y335"/>
<dbReference type="InterPro" id="IPR014776">
    <property type="entry name" value="4pyrrole_Mease_sub2"/>
</dbReference>
<dbReference type="InterPro" id="IPR050161">
    <property type="entry name" value="Siro_Cobalamin_biosynth"/>
</dbReference>
<dbReference type="Pfam" id="PF14823">
    <property type="entry name" value="Sirohm_synth_C"/>
    <property type="match status" value="1"/>
</dbReference>
<evidence type="ECO:0000256" key="2">
    <source>
        <dbReference type="ARBA" id="ARBA00012400"/>
    </source>
</evidence>
<dbReference type="AlphaFoldDB" id="A0A1R1Y335"/>
<feature type="domain" description="Siroheme synthase central" evidence="17">
    <location>
        <begin position="131"/>
        <end position="157"/>
    </location>
</feature>
<dbReference type="GO" id="GO:0043115">
    <property type="term" value="F:precorrin-2 dehydrogenase activity"/>
    <property type="evidence" value="ECO:0007669"/>
    <property type="project" value="UniProtKB-EC"/>
</dbReference>
<reference evidence="18 19" key="1">
    <citation type="submission" date="2017-01" db="EMBL/GenBank/DDBJ databases">
        <authorList>
            <person name="Mah S.A."/>
            <person name="Swanson W.J."/>
            <person name="Moy G.W."/>
            <person name="Vacquier V.D."/>
        </authorList>
    </citation>
    <scope>NUCLEOTIDE SEQUENCE [LARGE SCALE GENOMIC DNA]</scope>
    <source>
        <strain evidence="18 19">GSMNP</strain>
    </source>
</reference>
<sequence length="580" mass="64171">MATSSKYPDPIGGGSFIIAYRAKEKTVLVVGGGAVAAGRVFNSLDSDMKVIVLSPKLNDELLYRYEKNQIVWIKDVFNEKHLDNVDMVLSTIDDPIESLRIVELCRERKIPVNAADINDLCDFWFMSIHRDGPLQIAVATNSKAPRLANRVRRHIAASLPIGVGTAIEKIGQLRHKIKSGDPAAENVGKRMTWMKQLCDYWPIEELSKINPNDINTLFESYVKQLDPKSVNISINRYFEKTIHEPEKKNDDDKLSLPENDEIKPSKDQETATIDKVSDDISNLSLNPSNDETSKTSSNNSEQAYMTDVNCKSRKSSNINKKGQMYLVGAGLGEPDLLTVRAHNLLQKADLVLADKLIPEAVLSLVKNAEIFIARKFPGVADMAQQELFTRGLEALNDGKLVVRLKQGDPFVYGRGGEEILFFESHGYKCEVIPGLSSAVSGPGFNRIPLTHRGVADQVLIMSGNNRFGQLPDVPPYLTTRTLVFLMAVKKLDLIIEMLLAKDYPKDLPIAILENAGCSNQRKIVGTLTSIVEIVERLGTNPPGLLVVGHSVNVLSTEKLVDGLDLGYKNMISSQTSNECE</sequence>
<dbReference type="InterPro" id="IPR028162">
    <property type="entry name" value="Met8_C"/>
</dbReference>
<dbReference type="Gene3D" id="3.40.1010.10">
    <property type="entry name" value="Cobalt-precorrin-4 Transmethylase, Domain 1"/>
    <property type="match status" value="1"/>
</dbReference>
<dbReference type="EC" id="1.3.1.76" evidence="2"/>
<dbReference type="GO" id="GO:0000103">
    <property type="term" value="P:sulfate assimilation"/>
    <property type="evidence" value="ECO:0007669"/>
    <property type="project" value="InterPro"/>
</dbReference>
<evidence type="ECO:0000259" key="16">
    <source>
        <dbReference type="Pfam" id="PF14823"/>
    </source>
</evidence>
<dbReference type="Pfam" id="PF13241">
    <property type="entry name" value="NAD_binding_7"/>
    <property type="match status" value="1"/>
</dbReference>
<keyword evidence="8" id="KW-0520">NAD</keyword>
<evidence type="ECO:0000256" key="11">
    <source>
        <dbReference type="ARBA" id="ARBA00023268"/>
    </source>
</evidence>
<dbReference type="SUPFAM" id="SSF75615">
    <property type="entry name" value="Siroheme synthase middle domains-like"/>
    <property type="match status" value="1"/>
</dbReference>
<dbReference type="PIRSF" id="PIRSF036555">
    <property type="entry name" value="SUMT_yeast"/>
    <property type="match status" value="1"/>
</dbReference>
<evidence type="ECO:0000259" key="15">
    <source>
        <dbReference type="Pfam" id="PF00590"/>
    </source>
</evidence>
<accession>A0A1R1Y335</accession>
<dbReference type="GO" id="GO:0019354">
    <property type="term" value="P:siroheme biosynthetic process"/>
    <property type="evidence" value="ECO:0007669"/>
    <property type="project" value="UniProtKB-UniPathway"/>
</dbReference>
<dbReference type="FunFam" id="3.40.1010.10:FF:000006">
    <property type="entry name" value="Siroheme synthase, putative"/>
    <property type="match status" value="1"/>
</dbReference>
<keyword evidence="7" id="KW-0560">Oxidoreductase</keyword>
<dbReference type="PROSITE" id="PS00840">
    <property type="entry name" value="SUMT_2"/>
    <property type="match status" value="1"/>
</dbReference>
<keyword evidence="4 13" id="KW-0489">Methyltransferase</keyword>
<dbReference type="EMBL" id="LSSN01001032">
    <property type="protein sequence ID" value="OMJ21318.1"/>
    <property type="molecule type" value="Genomic_DNA"/>
</dbReference>
<dbReference type="InterPro" id="IPR035996">
    <property type="entry name" value="4pyrrol_Methylase_sf"/>
</dbReference>
<keyword evidence="19" id="KW-1185">Reference proteome</keyword>
<dbReference type="InterPro" id="IPR014777">
    <property type="entry name" value="4pyrrole_Mease_sub1"/>
</dbReference>